<keyword evidence="1" id="KW-0472">Membrane</keyword>
<accession>A0A075GDY9</accession>
<dbReference type="EMBL" id="KF900585">
    <property type="protein sequence ID" value="AIF00237.1"/>
    <property type="molecule type" value="Genomic_DNA"/>
</dbReference>
<feature type="transmembrane region" description="Helical" evidence="1">
    <location>
        <begin position="36"/>
        <end position="53"/>
    </location>
</feature>
<reference evidence="2" key="1">
    <citation type="journal article" date="2014" name="Genome Biol. Evol.">
        <title>Pangenome evidence for extensive interdomain horizontal transfer affecting lineage core and shell genes in uncultured planktonic thaumarchaeota and euryarchaeota.</title>
        <authorList>
            <person name="Deschamps P."/>
            <person name="Zivanovic Y."/>
            <person name="Moreira D."/>
            <person name="Rodriguez-Valera F."/>
            <person name="Lopez-Garcia P."/>
        </authorList>
    </citation>
    <scope>NUCLEOTIDE SEQUENCE</scope>
</reference>
<dbReference type="AlphaFoldDB" id="A0A075GDY9"/>
<name>A0A075GDY9_9ARCH</name>
<protein>
    <submittedName>
        <fullName evidence="2">Uncharacterized protein</fullName>
    </submittedName>
</protein>
<feature type="transmembrane region" description="Helical" evidence="1">
    <location>
        <begin position="7"/>
        <end position="30"/>
    </location>
</feature>
<organism evidence="2">
    <name type="scientific">uncultured marine thaumarchaeote KM3_12_F11</name>
    <dbReference type="NCBI Taxonomy" id="1455999"/>
    <lineage>
        <taxon>Archaea</taxon>
        <taxon>Nitrososphaerota</taxon>
        <taxon>environmental samples</taxon>
    </lineage>
</organism>
<evidence type="ECO:0000256" key="1">
    <source>
        <dbReference type="SAM" id="Phobius"/>
    </source>
</evidence>
<keyword evidence="1" id="KW-0812">Transmembrane</keyword>
<proteinExistence type="predicted"/>
<evidence type="ECO:0000313" key="2">
    <source>
        <dbReference type="EMBL" id="AIF00237.1"/>
    </source>
</evidence>
<keyword evidence="1" id="KW-1133">Transmembrane helix</keyword>
<sequence>MAKLLEMIGLVLISIMILGFVGALDTLIPLGIENGLSPLFWGCAGGTLIIILYRKRKRKQAGLE</sequence>